<protein>
    <recommendedName>
        <fullName evidence="3">Cell division protein</fullName>
    </recommendedName>
</protein>
<proteinExistence type="predicted"/>
<dbReference type="Proteomes" id="UP000605427">
    <property type="component" value="Unassembled WGS sequence"/>
</dbReference>
<dbReference type="InterPro" id="IPR019587">
    <property type="entry name" value="Polyketide_cyclase/dehydratase"/>
</dbReference>
<reference evidence="2" key="1">
    <citation type="journal article" date="2019" name="Int. J. Syst. Evol. Microbiol.">
        <title>The Global Catalogue of Microorganisms (GCM) 10K type strain sequencing project: providing services to taxonomists for standard genome sequencing and annotation.</title>
        <authorList>
            <consortium name="The Broad Institute Genomics Platform"/>
            <consortium name="The Broad Institute Genome Sequencing Center for Infectious Disease"/>
            <person name="Wu L."/>
            <person name="Ma J."/>
        </authorList>
    </citation>
    <scope>NUCLEOTIDE SEQUENCE [LARGE SCALE GENOMIC DNA]</scope>
    <source>
        <strain evidence="2">CCM 8702</strain>
    </source>
</reference>
<dbReference type="InterPro" id="IPR023393">
    <property type="entry name" value="START-like_dom_sf"/>
</dbReference>
<evidence type="ECO:0008006" key="3">
    <source>
        <dbReference type="Google" id="ProtNLM"/>
    </source>
</evidence>
<dbReference type="SUPFAM" id="SSF55961">
    <property type="entry name" value="Bet v1-like"/>
    <property type="match status" value="1"/>
</dbReference>
<dbReference type="CDD" id="cd07820">
    <property type="entry name" value="SRPBCC_3"/>
    <property type="match status" value="1"/>
</dbReference>
<keyword evidence="2" id="KW-1185">Reference proteome</keyword>
<evidence type="ECO:0000313" key="2">
    <source>
        <dbReference type="Proteomes" id="UP000605427"/>
    </source>
</evidence>
<dbReference type="Gene3D" id="3.30.530.20">
    <property type="match status" value="1"/>
</dbReference>
<dbReference type="Pfam" id="PF10604">
    <property type="entry name" value="Polyketide_cyc2"/>
    <property type="match status" value="1"/>
</dbReference>
<comment type="caution">
    <text evidence="1">The sequence shown here is derived from an EMBL/GenBank/DDBJ whole genome shotgun (WGS) entry which is preliminary data.</text>
</comment>
<accession>A0ABQ2A523</accession>
<evidence type="ECO:0000313" key="1">
    <source>
        <dbReference type="EMBL" id="GGH84522.1"/>
    </source>
</evidence>
<sequence length="167" mass="19420">MVEVTKEIVIHAPIEVCFDAARDVGLHPQTVWPRTRERTLPGGRLQGLMEKNEIVVFEAVHFGVRQQLTSLVEELDRPCFFVDRMQKGAFRHMMHRHEFERCEEGTLVRDILEFASPFGPAGRLFDALVLRRYMLAFIDYRQRQLKVVVEKKYAADGQRRHGGAFSH</sequence>
<organism evidence="1 2">
    <name type="scientific">Saccharibacillus endophyticus</name>
    <dbReference type="NCBI Taxonomy" id="2060666"/>
    <lineage>
        <taxon>Bacteria</taxon>
        <taxon>Bacillati</taxon>
        <taxon>Bacillota</taxon>
        <taxon>Bacilli</taxon>
        <taxon>Bacillales</taxon>
        <taxon>Paenibacillaceae</taxon>
        <taxon>Saccharibacillus</taxon>
    </lineage>
</organism>
<name>A0ABQ2A523_9BACL</name>
<dbReference type="RefSeq" id="WP_172241340.1">
    <property type="nucleotide sequence ID" value="NZ_BMDD01000005.1"/>
</dbReference>
<gene>
    <name evidence="1" type="ORF">GCM10007362_39780</name>
</gene>
<dbReference type="EMBL" id="BMDD01000005">
    <property type="protein sequence ID" value="GGH84522.1"/>
    <property type="molecule type" value="Genomic_DNA"/>
</dbReference>